<gene>
    <name evidence="1" type="ORF">GO738_01920</name>
</gene>
<evidence type="ECO:0000313" key="2">
    <source>
        <dbReference type="Proteomes" id="UP000468327"/>
    </source>
</evidence>
<dbReference type="RefSeq" id="WP_087189906.1">
    <property type="nucleotide sequence ID" value="NZ_DBEZYS010000175.1"/>
</dbReference>
<dbReference type="EMBL" id="WPOC01000002">
    <property type="protein sequence ID" value="MVN14123.1"/>
    <property type="molecule type" value="Genomic_DNA"/>
</dbReference>
<protein>
    <recommendedName>
        <fullName evidence="3">HEAT repeat domain-containing protein</fullName>
    </recommendedName>
</protein>
<dbReference type="AlphaFoldDB" id="A0A6N8IH20"/>
<keyword evidence="2" id="KW-1185">Reference proteome</keyword>
<organism evidence="1 2">
    <name type="scientific">Gordonibacter urolithinfaciens</name>
    <dbReference type="NCBI Taxonomy" id="1335613"/>
    <lineage>
        <taxon>Bacteria</taxon>
        <taxon>Bacillati</taxon>
        <taxon>Actinomycetota</taxon>
        <taxon>Coriobacteriia</taxon>
        <taxon>Eggerthellales</taxon>
        <taxon>Eggerthellaceae</taxon>
        <taxon>Gordonibacter</taxon>
    </lineage>
</organism>
<comment type="caution">
    <text evidence="1">The sequence shown here is derived from an EMBL/GenBank/DDBJ whole genome shotgun (WGS) entry which is preliminary data.</text>
</comment>
<accession>A0A6N8IH20</accession>
<proteinExistence type="predicted"/>
<dbReference type="Proteomes" id="UP000468327">
    <property type="component" value="Unassembled WGS sequence"/>
</dbReference>
<evidence type="ECO:0008006" key="3">
    <source>
        <dbReference type="Google" id="ProtNLM"/>
    </source>
</evidence>
<evidence type="ECO:0000313" key="1">
    <source>
        <dbReference type="EMBL" id="MVN14123.1"/>
    </source>
</evidence>
<reference evidence="1 2" key="1">
    <citation type="submission" date="2019-11" db="EMBL/GenBank/DDBJ databases">
        <title>Whole genome shotgun sequencing (WGS) data from Adlercreutzia equolifaciens ResAG-91, Eggerthella lenta MRI-F36, MRI-F37, MRI-F40, ResAG-49, ResAG-88, ResAG-121, ResAG-145, and Gordonibacter sp. ResAG-5, ResAG-26, ResAG-43, ResAG-50, ResAG-59.</title>
        <authorList>
            <person name="Stoll D.A."/>
            <person name="Danylec N."/>
            <person name="Franz C.M.A.P."/>
            <person name="Huch M."/>
        </authorList>
    </citation>
    <scope>NUCLEOTIDE SEQUENCE [LARGE SCALE GENOMIC DNA]</scope>
    <source>
        <strain evidence="1 2">ResAG-59</strain>
    </source>
</reference>
<name>A0A6N8IH20_9ACTN</name>
<sequence>MDKITKSGIRVLVETGDERAVLALFDEDPHRVQRFLKRLACAPDAACHARTIACFRMLSRERSARMPEFFRETVRRSLWEMNEEGGNVAWSAPEIAAAVVAGAPERYGQFASYLIMAALDEPAFQPSLLAAADLLAEADPALVEEFLPELEFLRR</sequence>